<dbReference type="AlphaFoldDB" id="A0A9D1PJE3"/>
<feature type="domain" description="Na+/H+ antiporter NhaC-like C-terminal" evidence="10">
    <location>
        <begin position="7"/>
        <end position="208"/>
    </location>
</feature>
<feature type="transmembrane region" description="Helical" evidence="9">
    <location>
        <begin position="31"/>
        <end position="50"/>
    </location>
</feature>
<dbReference type="PANTHER" id="PTHR33451">
    <property type="entry name" value="MALATE-2H(+)/NA(+)-LACTATE ANTIPORTER"/>
    <property type="match status" value="1"/>
</dbReference>
<evidence type="ECO:0000256" key="5">
    <source>
        <dbReference type="ARBA" id="ARBA00022692"/>
    </source>
</evidence>
<protein>
    <submittedName>
        <fullName evidence="11">Na+/H+ antiporter NhaC family protein</fullName>
    </submittedName>
</protein>
<organism evidence="11 12">
    <name type="scientific">Candidatus Butyricicoccus avistercoris</name>
    <dbReference type="NCBI Taxonomy" id="2838518"/>
    <lineage>
        <taxon>Bacteria</taxon>
        <taxon>Bacillati</taxon>
        <taxon>Bacillota</taxon>
        <taxon>Clostridia</taxon>
        <taxon>Eubacteriales</taxon>
        <taxon>Butyricicoccaceae</taxon>
        <taxon>Butyricicoccus</taxon>
    </lineage>
</organism>
<keyword evidence="3" id="KW-0050">Antiport</keyword>
<feature type="domain" description="Na+/H+ antiporter NhaC-like C-terminal" evidence="10">
    <location>
        <begin position="243"/>
        <end position="425"/>
    </location>
</feature>
<comment type="subcellular location">
    <subcellularLocation>
        <location evidence="1">Cell membrane</location>
        <topology evidence="1">Multi-pass membrane protein</topology>
    </subcellularLocation>
</comment>
<evidence type="ECO:0000313" key="12">
    <source>
        <dbReference type="Proteomes" id="UP000886808"/>
    </source>
</evidence>
<evidence type="ECO:0000256" key="3">
    <source>
        <dbReference type="ARBA" id="ARBA00022449"/>
    </source>
</evidence>
<feature type="transmembrane region" description="Helical" evidence="9">
    <location>
        <begin position="71"/>
        <end position="91"/>
    </location>
</feature>
<evidence type="ECO:0000256" key="9">
    <source>
        <dbReference type="SAM" id="Phobius"/>
    </source>
</evidence>
<dbReference type="InterPro" id="IPR018461">
    <property type="entry name" value="Na/H_Antiport_NhaC-like_C"/>
</dbReference>
<proteinExistence type="inferred from homology"/>
<feature type="transmembrane region" description="Helical" evidence="9">
    <location>
        <begin position="405"/>
        <end position="425"/>
    </location>
</feature>
<evidence type="ECO:0000256" key="2">
    <source>
        <dbReference type="ARBA" id="ARBA00022448"/>
    </source>
</evidence>
<feature type="transmembrane region" description="Helical" evidence="9">
    <location>
        <begin position="111"/>
        <end position="135"/>
    </location>
</feature>
<evidence type="ECO:0000259" key="10">
    <source>
        <dbReference type="Pfam" id="PF03553"/>
    </source>
</evidence>
<keyword evidence="5 9" id="KW-0812">Transmembrane</keyword>
<feature type="transmembrane region" description="Helical" evidence="9">
    <location>
        <begin position="147"/>
        <end position="164"/>
    </location>
</feature>
<sequence length="430" mass="45251">MKKGNAWALTPIIVFLVLFIGYGIWNDNDFYKMPAIAGFVTALVVAFLLNRKVTFHEKLEAAAKGMADENVMIMCLVFVMAGAFSGAVNAAGGADSTVNFGLSILPSNVAVVGVFLIGCFISTSMGTSVGTITVLSPIAIGIAEKTGFPVALCLGAAVCGAMFGDNLSMISDTTIAATRTQGCDMKDKFRENIKLVLPAAIITIVILFVKTMGSEYQITENLHYDIVRILPYLVVLIGALIGANVIMLLAGGTVLSLGVGLYYGDFGLKDIFTVMGNGITSMYDITVISIIVAGVVALIRMNGGIDWILYVIRKLVRGKKGAEVGIAALSAAVDCATANNTIAIVIAGPVAKEIAEEYGIEPKRTASLLDIFTSVCQGLIPYGAQILTAVSFTVGTALEISPVDLIAYCYYPMLMAVSALAFIIIGKKKA</sequence>
<dbReference type="GO" id="GO:0005886">
    <property type="term" value="C:plasma membrane"/>
    <property type="evidence" value="ECO:0007669"/>
    <property type="project" value="UniProtKB-SubCell"/>
</dbReference>
<gene>
    <name evidence="11" type="ORF">H9746_06940</name>
</gene>
<dbReference type="PANTHER" id="PTHR33451:SF5">
    <property type="entry name" value="NA+_H+ ANTIPORTER"/>
    <property type="match status" value="1"/>
</dbReference>
<feature type="transmembrane region" description="Helical" evidence="9">
    <location>
        <begin position="192"/>
        <end position="209"/>
    </location>
</feature>
<feature type="transmembrane region" description="Helical" evidence="9">
    <location>
        <begin position="230"/>
        <end position="263"/>
    </location>
</feature>
<keyword evidence="6 9" id="KW-1133">Transmembrane helix</keyword>
<comment type="similarity">
    <text evidence="8">Belongs to the NhaC Na(+)/H(+) (TC 2.A.35) antiporter family.</text>
</comment>
<evidence type="ECO:0000256" key="7">
    <source>
        <dbReference type="ARBA" id="ARBA00023136"/>
    </source>
</evidence>
<reference evidence="11" key="1">
    <citation type="journal article" date="2021" name="PeerJ">
        <title>Extensive microbial diversity within the chicken gut microbiome revealed by metagenomics and culture.</title>
        <authorList>
            <person name="Gilroy R."/>
            <person name="Ravi A."/>
            <person name="Getino M."/>
            <person name="Pursley I."/>
            <person name="Horton D.L."/>
            <person name="Alikhan N.F."/>
            <person name="Baker D."/>
            <person name="Gharbi K."/>
            <person name="Hall N."/>
            <person name="Watson M."/>
            <person name="Adriaenssens E.M."/>
            <person name="Foster-Nyarko E."/>
            <person name="Jarju S."/>
            <person name="Secka A."/>
            <person name="Antonio M."/>
            <person name="Oren A."/>
            <person name="Chaudhuri R.R."/>
            <person name="La Ragione R."/>
            <person name="Hildebrand F."/>
            <person name="Pallen M.J."/>
        </authorList>
    </citation>
    <scope>NUCLEOTIDE SEQUENCE</scope>
    <source>
        <strain evidence="11">CHK193-4272</strain>
    </source>
</reference>
<dbReference type="EMBL" id="DXIE01000037">
    <property type="protein sequence ID" value="HIV62558.1"/>
    <property type="molecule type" value="Genomic_DNA"/>
</dbReference>
<comment type="caution">
    <text evidence="11">The sequence shown here is derived from an EMBL/GenBank/DDBJ whole genome shotgun (WGS) entry which is preliminary data.</text>
</comment>
<dbReference type="Proteomes" id="UP000886808">
    <property type="component" value="Unassembled WGS sequence"/>
</dbReference>
<dbReference type="Pfam" id="PF03553">
    <property type="entry name" value="Na_H_antiporter"/>
    <property type="match status" value="2"/>
</dbReference>
<dbReference type="GO" id="GO:0015297">
    <property type="term" value="F:antiporter activity"/>
    <property type="evidence" value="ECO:0007669"/>
    <property type="project" value="UniProtKB-KW"/>
</dbReference>
<evidence type="ECO:0000256" key="8">
    <source>
        <dbReference type="ARBA" id="ARBA00038435"/>
    </source>
</evidence>
<dbReference type="InterPro" id="IPR052180">
    <property type="entry name" value="NhaC_Na-H+_Antiporter"/>
</dbReference>
<evidence type="ECO:0000313" key="11">
    <source>
        <dbReference type="EMBL" id="HIV62558.1"/>
    </source>
</evidence>
<keyword evidence="4" id="KW-1003">Cell membrane</keyword>
<feature type="transmembrane region" description="Helical" evidence="9">
    <location>
        <begin position="371"/>
        <end position="393"/>
    </location>
</feature>
<feature type="transmembrane region" description="Helical" evidence="9">
    <location>
        <begin position="7"/>
        <end position="25"/>
    </location>
</feature>
<reference evidence="11" key="2">
    <citation type="submission" date="2021-04" db="EMBL/GenBank/DDBJ databases">
        <authorList>
            <person name="Gilroy R."/>
        </authorList>
    </citation>
    <scope>NUCLEOTIDE SEQUENCE</scope>
    <source>
        <strain evidence="11">CHK193-4272</strain>
    </source>
</reference>
<evidence type="ECO:0000256" key="4">
    <source>
        <dbReference type="ARBA" id="ARBA00022475"/>
    </source>
</evidence>
<evidence type="ECO:0000256" key="6">
    <source>
        <dbReference type="ARBA" id="ARBA00022989"/>
    </source>
</evidence>
<keyword evidence="2" id="KW-0813">Transport</keyword>
<evidence type="ECO:0000256" key="1">
    <source>
        <dbReference type="ARBA" id="ARBA00004651"/>
    </source>
</evidence>
<name>A0A9D1PJE3_9FIRM</name>
<accession>A0A9D1PJE3</accession>
<keyword evidence="7 9" id="KW-0472">Membrane</keyword>